<accession>A0A9R1UXV4</accession>
<protein>
    <submittedName>
        <fullName evidence="1">Uncharacterized protein</fullName>
    </submittedName>
</protein>
<dbReference type="Gene3D" id="3.40.50.300">
    <property type="entry name" value="P-loop containing nucleotide triphosphate hydrolases"/>
    <property type="match status" value="1"/>
</dbReference>
<dbReference type="Proteomes" id="UP000235145">
    <property type="component" value="Unassembled WGS sequence"/>
</dbReference>
<comment type="caution">
    <text evidence="1">The sequence shown here is derived from an EMBL/GenBank/DDBJ whole genome shotgun (WGS) entry which is preliminary data.</text>
</comment>
<evidence type="ECO:0000313" key="1">
    <source>
        <dbReference type="EMBL" id="KAJ0195553.1"/>
    </source>
</evidence>
<evidence type="ECO:0000313" key="2">
    <source>
        <dbReference type="Proteomes" id="UP000235145"/>
    </source>
</evidence>
<keyword evidence="2" id="KW-1185">Reference proteome</keyword>
<dbReference type="EMBL" id="NBSK02000007">
    <property type="protein sequence ID" value="KAJ0195553.1"/>
    <property type="molecule type" value="Genomic_DNA"/>
</dbReference>
<reference evidence="1 2" key="1">
    <citation type="journal article" date="2017" name="Nat. Commun.">
        <title>Genome assembly with in vitro proximity ligation data and whole-genome triplication in lettuce.</title>
        <authorList>
            <person name="Reyes-Chin-Wo S."/>
            <person name="Wang Z."/>
            <person name="Yang X."/>
            <person name="Kozik A."/>
            <person name="Arikit S."/>
            <person name="Song C."/>
            <person name="Xia L."/>
            <person name="Froenicke L."/>
            <person name="Lavelle D.O."/>
            <person name="Truco M.J."/>
            <person name="Xia R."/>
            <person name="Zhu S."/>
            <person name="Xu C."/>
            <person name="Xu H."/>
            <person name="Xu X."/>
            <person name="Cox K."/>
            <person name="Korf I."/>
            <person name="Meyers B.C."/>
            <person name="Michelmore R.W."/>
        </authorList>
    </citation>
    <scope>NUCLEOTIDE SEQUENCE [LARGE SCALE GENOMIC DNA]</scope>
    <source>
        <strain evidence="2">cv. Salinas</strain>
        <tissue evidence="1">Seedlings</tissue>
    </source>
</reference>
<dbReference type="InterPro" id="IPR027417">
    <property type="entry name" value="P-loop_NTPase"/>
</dbReference>
<gene>
    <name evidence="1" type="ORF">LSAT_V11C700368180</name>
</gene>
<name>A0A9R1UXV4_LACSA</name>
<organism evidence="1 2">
    <name type="scientific">Lactuca sativa</name>
    <name type="common">Garden lettuce</name>
    <dbReference type="NCBI Taxonomy" id="4236"/>
    <lineage>
        <taxon>Eukaryota</taxon>
        <taxon>Viridiplantae</taxon>
        <taxon>Streptophyta</taxon>
        <taxon>Embryophyta</taxon>
        <taxon>Tracheophyta</taxon>
        <taxon>Spermatophyta</taxon>
        <taxon>Magnoliopsida</taxon>
        <taxon>eudicotyledons</taxon>
        <taxon>Gunneridae</taxon>
        <taxon>Pentapetalae</taxon>
        <taxon>asterids</taxon>
        <taxon>campanulids</taxon>
        <taxon>Asterales</taxon>
        <taxon>Asteraceae</taxon>
        <taxon>Cichorioideae</taxon>
        <taxon>Cichorieae</taxon>
        <taxon>Lactucinae</taxon>
        <taxon>Lactuca</taxon>
    </lineage>
</organism>
<proteinExistence type="predicted"/>
<dbReference type="AlphaFoldDB" id="A0A9R1UXV4"/>
<sequence>MKSDYSLEPWKYSLNRSSGSWHVWLTNGNGWKGIPDSIPWHGDSLLIILKSFIEKQSAQSTRKLSLCMSARVDSQLFSHYFGDCPVIHAQGRTHPVPTYFLEDIHDSVDYKLASDSLASLRSNAPKQKDTEEEDTLKVNINFHFIS</sequence>